<dbReference type="Proteomes" id="UP001241377">
    <property type="component" value="Unassembled WGS sequence"/>
</dbReference>
<comment type="caution">
    <text evidence="1">The sequence shown here is derived from an EMBL/GenBank/DDBJ whole genome shotgun (WGS) entry which is preliminary data.</text>
</comment>
<reference evidence="1" key="1">
    <citation type="submission" date="2023-04" db="EMBL/GenBank/DDBJ databases">
        <title>Draft Genome sequencing of Naganishia species isolated from polar environments using Oxford Nanopore Technology.</title>
        <authorList>
            <person name="Leo P."/>
            <person name="Venkateswaran K."/>
        </authorList>
    </citation>
    <scope>NUCLEOTIDE SEQUENCE</scope>
    <source>
        <strain evidence="1">MNA-CCFEE 5261</strain>
    </source>
</reference>
<gene>
    <name evidence="1" type="ORF">QFC19_002912</name>
</gene>
<proteinExistence type="predicted"/>
<evidence type="ECO:0000313" key="2">
    <source>
        <dbReference type="Proteomes" id="UP001241377"/>
    </source>
</evidence>
<accession>A0ACC2W6K1</accession>
<dbReference type="EMBL" id="JASBWR010000026">
    <property type="protein sequence ID" value="KAJ9107043.1"/>
    <property type="molecule type" value="Genomic_DNA"/>
</dbReference>
<organism evidence="1 2">
    <name type="scientific">Naganishia cerealis</name>
    <dbReference type="NCBI Taxonomy" id="610337"/>
    <lineage>
        <taxon>Eukaryota</taxon>
        <taxon>Fungi</taxon>
        <taxon>Dikarya</taxon>
        <taxon>Basidiomycota</taxon>
        <taxon>Agaricomycotina</taxon>
        <taxon>Tremellomycetes</taxon>
        <taxon>Filobasidiales</taxon>
        <taxon>Filobasidiaceae</taxon>
        <taxon>Naganishia</taxon>
    </lineage>
</organism>
<protein>
    <submittedName>
        <fullName evidence="1">Uncharacterized protein</fullName>
    </submittedName>
</protein>
<evidence type="ECO:0000313" key="1">
    <source>
        <dbReference type="EMBL" id="KAJ9107043.1"/>
    </source>
</evidence>
<sequence length="1632" mass="179425">MSSQPSTPKQSSSVRSRTTTPRIASPRPDPGQIYSPSTPLELHQRYDSSFLSSPISPETGQSVVKKAFKQTLSASSSRRELDKELELGQLPTLSRSSSTNQQKSSPFHDSKAWKGARDFVHAKPPESAIRLDNGINVRPRSTLPHPDSNTGMYDPSDPFGSPIKKIELLEALGYDIQHLSHDAPRIPQTPMAVDVVSEKDVVNKHSTPPEWKPLRPSLRLLFSMCTTRDFFIHILPCIIFSLGAGAIPPVMTLLIGDVFGAFSAFPADVMSATAEQRSKLTKDVGHSCLNLFGIGLAGWAASTLMLIYWNRLGEVIANRLRTEVYRSVMARGMEWFDLGMGFKTDSLGNSDAKDDGEEAGVGAGGLMAKFTRESDDVRIAAGQSMGEMVQQLTTFIACTALAFAKSYSLTLVTLAAIPLAVIVQIVTQIIANPLFAEERRALEDSSTTIERTTNAVSTVKAFNAQKIENERFAKGVSRVRRTYIAQAVTWSINNGITDLLLQIMFVAAFWYGTRLVRTGKGSPAAIMTVFWASLLGSASLQQAIPHLVVVSQGKASMASLISVIRAPSPAKKVIAPSPDVRLSLDTTYEDGHSPSPFSPLDPKPHTPPVSNKKITEPAKLITPEKAHGELVLRNVSFAYPSRPETLALHDVSIFLPAGETTFIVGGSGSGKSTVAQLLLRLYEPDTGVIQLDDNSLKDLDFAFTRQHVSAVQQGCIMFDMSVHDNVSMGLAGLPGRKPEDATRAEVIDACQLAMLDEFITSLPLGYETKLGTKGASLSGGQRQRLAIARARLRDPTVLVLDEATSALDMTSRTAVFEAIKMWRKNRTTIVITHDLSQIQPTDFVYLMKDGRLAEQGYRADLMVTENSEFGKLATMQAERPLLETDRDPWEEADDEVEMILEDIDQQDSWRKTMRRSTMQIGPSHQSRAYLDYLSYIDDHEKSSSAVLSYGSSSGSRASALAKLEERGKTHVNRPSNPARTTYQPDRRFSTMGRQLSARFERQSVTYSRHLSRNGFPRRSMFIVSTDTNGEMTEPKTVDETDPDEAFVVTIDNAPKLHRVLMDYFPGMPRKWLLVFGSICSIAHGVLTPLWSKYIAGLMAYVSYGGTDTSGITKTSLIVLGITLANAISLAGQHYFLQSMSAHWVSGLRTTVYEQVLSQPQSWFDKRSNSPSRLVQVMIKDVDDMKEILSTIIGRSITAGVMIVVGISWAMAIGWKLTMVGLAVGPVFAIMIVISTRVNTVFEARNKEAREQVSRTLYESVANVRSIRAMALDDTFLAKFQAELRLAQRTGFMAAIGKGGGTGVTVAVPFFVQALMLYVSAIYMIKNFYNFATIMQVYTMVLFSVTFASQFLDFVPSIAKSRMAAASFNRLRDMEVETDENKGDLRFPISGNITFSNVAFNYATRPDAPVLQDVTFEVRTGECICIVGPSGSGKSTISALLQRLYEPLKGKIQLDGNNLDQADVKWLREHIAVVSQQPNMFDASVAENIAYGSTDVSLEEIHRAARAANVHDFVMSLPQGYDTNLGENASLISGGQAQRLQIARALVRRSSILILDECTSALDPENQRMVLDTIMKVKQDKTTIFITHKADVMKRCDRVLCLSDGRIAEAGSYAQLMAKGGVFANLMHAAEFE</sequence>
<name>A0ACC2W6K1_9TREE</name>
<keyword evidence="2" id="KW-1185">Reference proteome</keyword>